<dbReference type="InterPro" id="IPR020843">
    <property type="entry name" value="ER"/>
</dbReference>
<accession>K6X119</accession>
<dbReference type="PANTHER" id="PTHR48106:SF18">
    <property type="entry name" value="QUINONE OXIDOREDUCTASE PIG3"/>
    <property type="match status" value="1"/>
</dbReference>
<dbReference type="GO" id="GO:0070402">
    <property type="term" value="F:NADPH binding"/>
    <property type="evidence" value="ECO:0007669"/>
    <property type="project" value="TreeGrafter"/>
</dbReference>
<proteinExistence type="predicted"/>
<keyword evidence="2" id="KW-0560">Oxidoreductase</keyword>
<dbReference type="InterPro" id="IPR013149">
    <property type="entry name" value="ADH-like_C"/>
</dbReference>
<keyword evidence="1" id="KW-0521">NADP</keyword>
<dbReference type="InterPro" id="IPR011032">
    <property type="entry name" value="GroES-like_sf"/>
</dbReference>
<dbReference type="InterPro" id="IPR036291">
    <property type="entry name" value="NAD(P)-bd_dom_sf"/>
</dbReference>
<dbReference type="SMART" id="SM00829">
    <property type="entry name" value="PKS_ER"/>
    <property type="match status" value="1"/>
</dbReference>
<reference evidence="4 5" key="1">
    <citation type="journal article" date="2017" name="Antonie Van Leeuwenhoek">
        <title>Rhizobium rhizosphaerae sp. nov., a novel species isolated from rice rhizosphere.</title>
        <authorList>
            <person name="Zhao J.J."/>
            <person name="Zhang J."/>
            <person name="Zhang R.J."/>
            <person name="Zhang C.W."/>
            <person name="Yin H.Q."/>
            <person name="Zhang X.X."/>
        </authorList>
    </citation>
    <scope>NUCLEOTIDE SEQUENCE [LARGE SCALE GENOMIC DNA]</scope>
    <source>
        <strain evidence="4 5">E3</strain>
    </source>
</reference>
<comment type="caution">
    <text evidence="4">The sequence shown here is derived from an EMBL/GenBank/DDBJ whole genome shotgun (WGS) entry which is preliminary data.</text>
</comment>
<dbReference type="PANTHER" id="PTHR48106">
    <property type="entry name" value="QUINONE OXIDOREDUCTASE PIG3-RELATED"/>
    <property type="match status" value="1"/>
</dbReference>
<dbReference type="InterPro" id="IPR014189">
    <property type="entry name" value="Quinone_OxRdtase_PIG3"/>
</dbReference>
<dbReference type="Pfam" id="PF08240">
    <property type="entry name" value="ADH_N"/>
    <property type="match status" value="1"/>
</dbReference>
<evidence type="ECO:0000313" key="5">
    <source>
        <dbReference type="Proteomes" id="UP000006334"/>
    </source>
</evidence>
<dbReference type="SUPFAM" id="SSF51735">
    <property type="entry name" value="NAD(P)-binding Rossmann-fold domains"/>
    <property type="match status" value="1"/>
</dbReference>
<dbReference type="Proteomes" id="UP000006334">
    <property type="component" value="Unassembled WGS sequence"/>
</dbReference>
<keyword evidence="5" id="KW-1185">Reference proteome</keyword>
<gene>
    <name evidence="4" type="ORF">GLIP_1696</name>
</gene>
<evidence type="ECO:0000313" key="4">
    <source>
        <dbReference type="EMBL" id="GAC14329.1"/>
    </source>
</evidence>
<feature type="domain" description="Enoyl reductase (ER)" evidence="3">
    <location>
        <begin position="16"/>
        <end position="328"/>
    </location>
</feature>
<dbReference type="eggNOG" id="COG0604">
    <property type="taxonomic scope" value="Bacteria"/>
</dbReference>
<name>K6X119_9ALTE</name>
<dbReference type="Gene3D" id="3.40.50.720">
    <property type="entry name" value="NAD(P)-binding Rossmann-like Domain"/>
    <property type="match status" value="1"/>
</dbReference>
<evidence type="ECO:0000259" key="3">
    <source>
        <dbReference type="SMART" id="SM00829"/>
    </source>
</evidence>
<dbReference type="CDD" id="cd05276">
    <property type="entry name" value="p53_inducible_oxidoreductase"/>
    <property type="match status" value="1"/>
</dbReference>
<dbReference type="EMBL" id="BAEN01000035">
    <property type="protein sequence ID" value="GAC14329.1"/>
    <property type="molecule type" value="Genomic_DNA"/>
</dbReference>
<dbReference type="InterPro" id="IPR013154">
    <property type="entry name" value="ADH-like_N"/>
</dbReference>
<sequence>MDYQQSMTFVDFVKGESAQSLNLSKTKIPSITANEVLVKVNAFGINRADTLQRQGRYPPPKGESEILGLEIAGVVEDVGENVSSINKGDRVFGLVAGGGYAQYAKILSHHVIKTPSNISCIEAAGIAEVFLTAYQSLCEIGQLKQGQGALIHAGASGVGLAAIQLANLIGATIAVTASSQQKLQVCAERGAKYLVNYQQQDFADFLTSKGFQADVVLDFIGSEYTNRSLKLLNIDGCIIQLAMLNGRYGDNLDMGLLLGKRAKIQGSTLRNRSDEYKSQLISNFTTRFLGEFKSKNLTAVIDTVYPVHDVAKAHARMEENDTIGKLICSW</sequence>
<dbReference type="AlphaFoldDB" id="K6X119"/>
<dbReference type="SUPFAM" id="SSF50129">
    <property type="entry name" value="GroES-like"/>
    <property type="match status" value="1"/>
</dbReference>
<evidence type="ECO:0000256" key="1">
    <source>
        <dbReference type="ARBA" id="ARBA00022857"/>
    </source>
</evidence>
<dbReference type="NCBIfam" id="TIGR02824">
    <property type="entry name" value="quinone_pig3"/>
    <property type="match status" value="1"/>
</dbReference>
<dbReference type="GO" id="GO:0016651">
    <property type="term" value="F:oxidoreductase activity, acting on NAD(P)H"/>
    <property type="evidence" value="ECO:0007669"/>
    <property type="project" value="TreeGrafter"/>
</dbReference>
<dbReference type="Pfam" id="PF00107">
    <property type="entry name" value="ADH_zinc_N"/>
    <property type="match status" value="1"/>
</dbReference>
<dbReference type="STRING" id="1127673.GLIP_1696"/>
<evidence type="ECO:0000256" key="2">
    <source>
        <dbReference type="ARBA" id="ARBA00023002"/>
    </source>
</evidence>
<protein>
    <submittedName>
        <fullName evidence="4">Quinone oxidoreductase PIG3</fullName>
    </submittedName>
</protein>
<dbReference type="Gene3D" id="3.90.180.10">
    <property type="entry name" value="Medium-chain alcohol dehydrogenases, catalytic domain"/>
    <property type="match status" value="1"/>
</dbReference>
<organism evidence="4 5">
    <name type="scientific">Aliiglaciecola lipolytica E3</name>
    <dbReference type="NCBI Taxonomy" id="1127673"/>
    <lineage>
        <taxon>Bacteria</taxon>
        <taxon>Pseudomonadati</taxon>
        <taxon>Pseudomonadota</taxon>
        <taxon>Gammaproteobacteria</taxon>
        <taxon>Alteromonadales</taxon>
        <taxon>Alteromonadaceae</taxon>
        <taxon>Aliiglaciecola</taxon>
    </lineage>
</organism>